<feature type="binding site" evidence="17">
    <location>
        <position position="299"/>
    </location>
    <ligand>
        <name>Mg(2+)</name>
        <dbReference type="ChEBI" id="CHEBI:18420"/>
        <label>1</label>
    </ligand>
</feature>
<evidence type="ECO:0000256" key="4">
    <source>
        <dbReference type="ARBA" id="ARBA00022598"/>
    </source>
</evidence>
<dbReference type="Pfam" id="PF01820">
    <property type="entry name" value="Dala_Dala_lig_N"/>
    <property type="match status" value="1"/>
</dbReference>
<dbReference type="SUPFAM" id="SSF56059">
    <property type="entry name" value="Glutathione synthetase ATP-binding domain-like"/>
    <property type="match status" value="1"/>
</dbReference>
<dbReference type="GO" id="GO:0009252">
    <property type="term" value="P:peptidoglycan biosynthetic process"/>
    <property type="evidence" value="ECO:0007669"/>
    <property type="project" value="UniProtKB-UniRule"/>
</dbReference>
<evidence type="ECO:0000256" key="6">
    <source>
        <dbReference type="ARBA" id="ARBA00022741"/>
    </source>
</evidence>
<evidence type="ECO:0000256" key="7">
    <source>
        <dbReference type="ARBA" id="ARBA00022840"/>
    </source>
</evidence>
<feature type="active site" evidence="15">
    <location>
        <position position="15"/>
    </location>
</feature>
<accession>A0A1F6GFT1</accession>
<dbReference type="Gene3D" id="3.30.470.20">
    <property type="entry name" value="ATP-grasp fold, B domain"/>
    <property type="match status" value="1"/>
</dbReference>
<evidence type="ECO:0000256" key="14">
    <source>
        <dbReference type="HAMAP-Rule" id="MF_00047"/>
    </source>
</evidence>
<evidence type="ECO:0000256" key="3">
    <source>
        <dbReference type="ARBA" id="ARBA00010871"/>
    </source>
</evidence>
<keyword evidence="5 17" id="KW-0479">Metal-binding</keyword>
<comment type="similarity">
    <text evidence="3 14">Belongs to the D-alanine--D-alanine ligase family.</text>
</comment>
<dbReference type="EC" id="6.3.2.4" evidence="14"/>
<keyword evidence="10 14" id="KW-0573">Peptidoglycan synthesis</keyword>
<feature type="binding site" evidence="16">
    <location>
        <begin position="168"/>
        <end position="170"/>
    </location>
    <ligand>
        <name>ATP</name>
        <dbReference type="ChEBI" id="CHEBI:30616"/>
    </ligand>
</feature>
<dbReference type="InterPro" id="IPR016185">
    <property type="entry name" value="PreATP-grasp_dom_sf"/>
</dbReference>
<evidence type="ECO:0000313" key="21">
    <source>
        <dbReference type="Proteomes" id="UP000178449"/>
    </source>
</evidence>
<dbReference type="PANTHER" id="PTHR23132:SF25">
    <property type="entry name" value="D-ALANINE--D-ALANINE LIGASE A"/>
    <property type="match status" value="1"/>
</dbReference>
<dbReference type="HAMAP" id="MF_00047">
    <property type="entry name" value="Dala_Dala_lig"/>
    <property type="match status" value="1"/>
</dbReference>
<dbReference type="SUPFAM" id="SSF52440">
    <property type="entry name" value="PreATP-grasp domain"/>
    <property type="match status" value="1"/>
</dbReference>
<dbReference type="Pfam" id="PF07478">
    <property type="entry name" value="Dala_Dala_lig_C"/>
    <property type="match status" value="1"/>
</dbReference>
<dbReference type="EMBL" id="MFNE01000006">
    <property type="protein sequence ID" value="OGG96968.1"/>
    <property type="molecule type" value="Genomic_DNA"/>
</dbReference>
<keyword evidence="9 14" id="KW-0133">Cell shape</keyword>
<sequence>MKLNILILCGGPSGEHPVSLRSALSVVKAIDQTRFNPFLVALDYEGRWVTGDPLVQDPDDPKNIRLAQGLREVRLEQGCVEGKKIDCVFSVIHGTWGEDGSMQGFLEMQNLPYVGSGVLGSAMGMDKEVMKRLFKEAGIQSAPYLAVRNYEPRPSWEQACSKLGQVLFIKPASQGSSLGITRATNKESYLKGLEEAFGCDKKVLIEKGIKGREIELSVLGNHELQVSVAGEIVPEELFYSYEAKYILNTTKLLIPAPVSAKLLERLQAQAKAVFRCMELEGFARIDFFVDENEEIWANEPNTLPGFTSISMYSKMFEASGIPYSQLISKLIELGLERHQARPAFRV</sequence>
<dbReference type="GO" id="GO:0005524">
    <property type="term" value="F:ATP binding"/>
    <property type="evidence" value="ECO:0007669"/>
    <property type="project" value="UniProtKB-UniRule"/>
</dbReference>
<evidence type="ECO:0000256" key="1">
    <source>
        <dbReference type="ARBA" id="ARBA00001936"/>
    </source>
</evidence>
<dbReference type="STRING" id="1817772.A2527_02620"/>
<proteinExistence type="inferred from homology"/>
<dbReference type="PIRSF" id="PIRSF039102">
    <property type="entry name" value="Ddl/VanB"/>
    <property type="match status" value="1"/>
</dbReference>
<evidence type="ECO:0000256" key="10">
    <source>
        <dbReference type="ARBA" id="ARBA00022984"/>
    </source>
</evidence>
<dbReference type="PROSITE" id="PS00843">
    <property type="entry name" value="DALA_DALA_LIGASE_1"/>
    <property type="match status" value="1"/>
</dbReference>
<dbReference type="GO" id="GO:0071555">
    <property type="term" value="P:cell wall organization"/>
    <property type="evidence" value="ECO:0007669"/>
    <property type="project" value="UniProtKB-KW"/>
</dbReference>
<evidence type="ECO:0000256" key="18">
    <source>
        <dbReference type="PROSITE-ProRule" id="PRU00409"/>
    </source>
</evidence>
<dbReference type="AlphaFoldDB" id="A0A1F6GFT1"/>
<dbReference type="UniPathway" id="UPA00219"/>
<comment type="cofactor">
    <cofactor evidence="17">
        <name>Mg(2+)</name>
        <dbReference type="ChEBI" id="CHEBI:18420"/>
    </cofactor>
    <cofactor evidence="17">
        <name>Mn(2+)</name>
        <dbReference type="ChEBI" id="CHEBI:29035"/>
    </cofactor>
    <text evidence="17">Binds 2 magnesium or manganese ions per subunit.</text>
</comment>
<dbReference type="InterPro" id="IPR005905">
    <property type="entry name" value="D_ala_D_ala"/>
</dbReference>
<evidence type="ECO:0000256" key="17">
    <source>
        <dbReference type="PIRSR" id="PIRSR039102-3"/>
    </source>
</evidence>
<protein>
    <recommendedName>
        <fullName evidence="14">D-alanine--D-alanine ligase</fullName>
        <ecNumber evidence="14">6.3.2.4</ecNumber>
    </recommendedName>
    <alternativeName>
        <fullName evidence="14">D-Ala-D-Ala ligase</fullName>
    </alternativeName>
    <alternativeName>
        <fullName evidence="14">D-alanylalanine synthetase</fullName>
    </alternativeName>
</protein>
<evidence type="ECO:0000256" key="16">
    <source>
        <dbReference type="PIRSR" id="PIRSR039102-2"/>
    </source>
</evidence>
<evidence type="ECO:0000313" key="20">
    <source>
        <dbReference type="EMBL" id="OGG96968.1"/>
    </source>
</evidence>
<dbReference type="GO" id="GO:0008716">
    <property type="term" value="F:D-alanine-D-alanine ligase activity"/>
    <property type="evidence" value="ECO:0007669"/>
    <property type="project" value="UniProtKB-UniRule"/>
</dbReference>
<dbReference type="InterPro" id="IPR011761">
    <property type="entry name" value="ATP-grasp"/>
</dbReference>
<evidence type="ECO:0000256" key="2">
    <source>
        <dbReference type="ARBA" id="ARBA00003921"/>
    </source>
</evidence>
<feature type="binding site" evidence="16">
    <location>
        <begin position="206"/>
        <end position="213"/>
    </location>
    <ligand>
        <name>ATP</name>
        <dbReference type="ChEBI" id="CHEBI:30616"/>
    </ligand>
</feature>
<feature type="active site" evidence="15">
    <location>
        <position position="310"/>
    </location>
</feature>
<organism evidence="20 21">
    <name type="scientific">Candidatus Lambdaproteobacteria bacterium RIFOXYD2_FULL_50_16</name>
    <dbReference type="NCBI Taxonomy" id="1817772"/>
    <lineage>
        <taxon>Bacteria</taxon>
        <taxon>Pseudomonadati</taxon>
        <taxon>Pseudomonadota</taxon>
        <taxon>Candidatus Lambdaproteobacteria</taxon>
    </lineage>
</organism>
<feature type="binding site" evidence="17">
    <location>
        <position position="299"/>
    </location>
    <ligand>
        <name>Mg(2+)</name>
        <dbReference type="ChEBI" id="CHEBI:18420"/>
        <label>2</label>
    </ligand>
</feature>
<evidence type="ECO:0000256" key="11">
    <source>
        <dbReference type="ARBA" id="ARBA00023211"/>
    </source>
</evidence>
<evidence type="ECO:0000256" key="8">
    <source>
        <dbReference type="ARBA" id="ARBA00022842"/>
    </source>
</evidence>
<dbReference type="PROSITE" id="PS00844">
    <property type="entry name" value="DALA_DALA_LIGASE_2"/>
    <property type="match status" value="1"/>
</dbReference>
<keyword evidence="6 16" id="KW-0547">Nucleotide-binding</keyword>
<evidence type="ECO:0000256" key="15">
    <source>
        <dbReference type="PIRSR" id="PIRSR039102-1"/>
    </source>
</evidence>
<dbReference type="FunFam" id="3.30.470.20:FF:000008">
    <property type="entry name" value="D-alanine--D-alanine ligase"/>
    <property type="match status" value="1"/>
</dbReference>
<dbReference type="GO" id="GO:0005829">
    <property type="term" value="C:cytosol"/>
    <property type="evidence" value="ECO:0007669"/>
    <property type="project" value="TreeGrafter"/>
</dbReference>
<reference evidence="20 21" key="1">
    <citation type="journal article" date="2016" name="Nat. Commun.">
        <title>Thousands of microbial genomes shed light on interconnected biogeochemical processes in an aquifer system.</title>
        <authorList>
            <person name="Anantharaman K."/>
            <person name="Brown C.T."/>
            <person name="Hug L.A."/>
            <person name="Sharon I."/>
            <person name="Castelle C.J."/>
            <person name="Probst A.J."/>
            <person name="Thomas B.C."/>
            <person name="Singh A."/>
            <person name="Wilkins M.J."/>
            <person name="Karaoz U."/>
            <person name="Brodie E.L."/>
            <person name="Williams K.H."/>
            <person name="Hubbard S.S."/>
            <person name="Banfield J.F."/>
        </authorList>
    </citation>
    <scope>NUCLEOTIDE SEQUENCE [LARGE SCALE GENOMIC DNA]</scope>
</reference>
<keyword evidence="12 14" id="KW-0961">Cell wall biogenesis/degradation</keyword>
<dbReference type="Proteomes" id="UP000178449">
    <property type="component" value="Unassembled WGS sequence"/>
</dbReference>
<name>A0A1F6GFT1_9PROT</name>
<comment type="function">
    <text evidence="2 14">Cell wall formation.</text>
</comment>
<dbReference type="InterPro" id="IPR011127">
    <property type="entry name" value="Dala_Dala_lig_N"/>
</dbReference>
<dbReference type="InterPro" id="IPR011095">
    <property type="entry name" value="Dala_Dala_lig_C"/>
</dbReference>
<comment type="pathway">
    <text evidence="14">Cell wall biogenesis; peptidoglycan biosynthesis.</text>
</comment>
<feature type="active site" evidence="15">
    <location>
        <position position="176"/>
    </location>
</feature>
<dbReference type="Gene3D" id="3.40.50.20">
    <property type="match status" value="1"/>
</dbReference>
<evidence type="ECO:0000256" key="5">
    <source>
        <dbReference type="ARBA" id="ARBA00022723"/>
    </source>
</evidence>
<evidence type="ECO:0000256" key="9">
    <source>
        <dbReference type="ARBA" id="ARBA00022960"/>
    </source>
</evidence>
<gene>
    <name evidence="14" type="primary">ddl</name>
    <name evidence="20" type="ORF">A2527_02620</name>
</gene>
<feature type="binding site" evidence="16">
    <location>
        <position position="127"/>
    </location>
    <ligand>
        <name>ATP</name>
        <dbReference type="ChEBI" id="CHEBI:30616"/>
    </ligand>
</feature>
<dbReference type="GO" id="GO:0046872">
    <property type="term" value="F:metal ion binding"/>
    <property type="evidence" value="ECO:0007669"/>
    <property type="project" value="UniProtKB-KW"/>
</dbReference>
<comment type="subcellular location">
    <subcellularLocation>
        <location evidence="14">Cytoplasm</location>
    </subcellularLocation>
</comment>
<keyword evidence="7 18" id="KW-0067">ATP-binding</keyword>
<dbReference type="InterPro" id="IPR013815">
    <property type="entry name" value="ATP_grasp_subdomain_1"/>
</dbReference>
<dbReference type="PROSITE" id="PS50975">
    <property type="entry name" value="ATP_GRASP"/>
    <property type="match status" value="1"/>
</dbReference>
<keyword evidence="8 17" id="KW-0460">Magnesium</keyword>
<dbReference type="NCBIfam" id="TIGR01205">
    <property type="entry name" value="D_ala_D_alaTIGR"/>
    <property type="match status" value="1"/>
</dbReference>
<dbReference type="Gene3D" id="3.30.1490.20">
    <property type="entry name" value="ATP-grasp fold, A domain"/>
    <property type="match status" value="1"/>
</dbReference>
<keyword evidence="14" id="KW-0963">Cytoplasm</keyword>
<comment type="caution">
    <text evidence="20">The sequence shown here is derived from an EMBL/GenBank/DDBJ whole genome shotgun (WGS) entry which is preliminary data.</text>
</comment>
<comment type="cofactor">
    <cofactor evidence="1">
        <name>Mn(2+)</name>
        <dbReference type="ChEBI" id="CHEBI:29035"/>
    </cofactor>
</comment>
<feature type="binding site" evidence="17">
    <location>
        <position position="301"/>
    </location>
    <ligand>
        <name>Mg(2+)</name>
        <dbReference type="ChEBI" id="CHEBI:18420"/>
        <label>2</label>
    </ligand>
</feature>
<dbReference type="GO" id="GO:0008360">
    <property type="term" value="P:regulation of cell shape"/>
    <property type="evidence" value="ECO:0007669"/>
    <property type="project" value="UniProtKB-KW"/>
</dbReference>
<dbReference type="NCBIfam" id="NF002528">
    <property type="entry name" value="PRK01966.1-4"/>
    <property type="match status" value="1"/>
</dbReference>
<evidence type="ECO:0000256" key="13">
    <source>
        <dbReference type="ARBA" id="ARBA00047614"/>
    </source>
</evidence>
<comment type="catalytic activity">
    <reaction evidence="13 14">
        <text>2 D-alanine + ATP = D-alanyl-D-alanine + ADP + phosphate + H(+)</text>
        <dbReference type="Rhea" id="RHEA:11224"/>
        <dbReference type="ChEBI" id="CHEBI:15378"/>
        <dbReference type="ChEBI" id="CHEBI:30616"/>
        <dbReference type="ChEBI" id="CHEBI:43474"/>
        <dbReference type="ChEBI" id="CHEBI:57416"/>
        <dbReference type="ChEBI" id="CHEBI:57822"/>
        <dbReference type="ChEBI" id="CHEBI:456216"/>
        <dbReference type="EC" id="6.3.2.4"/>
    </reaction>
</comment>
<feature type="binding site" evidence="16">
    <location>
        <begin position="176"/>
        <end position="177"/>
    </location>
    <ligand>
        <name>ATP</name>
        <dbReference type="ChEBI" id="CHEBI:30616"/>
    </ligand>
</feature>
<keyword evidence="4 14" id="KW-0436">Ligase</keyword>
<dbReference type="InterPro" id="IPR000291">
    <property type="entry name" value="D-Ala_lig_Van_CS"/>
</dbReference>
<evidence type="ECO:0000259" key="19">
    <source>
        <dbReference type="PROSITE" id="PS50975"/>
    </source>
</evidence>
<dbReference type="PANTHER" id="PTHR23132">
    <property type="entry name" value="D-ALANINE--D-ALANINE LIGASE"/>
    <property type="match status" value="1"/>
</dbReference>
<feature type="binding site" evidence="17">
    <location>
        <position position="286"/>
    </location>
    <ligand>
        <name>Mg(2+)</name>
        <dbReference type="ChEBI" id="CHEBI:18420"/>
        <label>1</label>
    </ligand>
</feature>
<evidence type="ECO:0000256" key="12">
    <source>
        <dbReference type="ARBA" id="ARBA00023316"/>
    </source>
</evidence>
<feature type="domain" description="ATP-grasp" evidence="19">
    <location>
        <begin position="131"/>
        <end position="332"/>
    </location>
</feature>
<feature type="binding site" evidence="16">
    <location>
        <begin position="298"/>
        <end position="299"/>
    </location>
    <ligand>
        <name>ATP</name>
        <dbReference type="ChEBI" id="CHEBI:30616"/>
    </ligand>
</feature>
<keyword evidence="11 17" id="KW-0464">Manganese</keyword>